<reference evidence="1 2" key="1">
    <citation type="submission" date="2019-06" db="EMBL/GenBank/DDBJ databases">
        <authorList>
            <person name="Palmer J.M."/>
        </authorList>
    </citation>
    <scope>NUCLEOTIDE SEQUENCE [LARGE SCALE GENOMIC DNA]</scope>
    <source>
        <strain evidence="1 2">TWF102</strain>
    </source>
</reference>
<organism evidence="1 2">
    <name type="scientific">Orbilia oligospora</name>
    <name type="common">Nematode-trapping fungus</name>
    <name type="synonym">Arthrobotrys oligospora</name>
    <dbReference type="NCBI Taxonomy" id="2813651"/>
    <lineage>
        <taxon>Eukaryota</taxon>
        <taxon>Fungi</taxon>
        <taxon>Dikarya</taxon>
        <taxon>Ascomycota</taxon>
        <taxon>Pezizomycotina</taxon>
        <taxon>Orbiliomycetes</taxon>
        <taxon>Orbiliales</taxon>
        <taxon>Orbiliaceae</taxon>
        <taxon>Orbilia</taxon>
    </lineage>
</organism>
<accession>A0A7C8JLP3</accession>
<protein>
    <submittedName>
        <fullName evidence="1">Uncharacterized protein</fullName>
    </submittedName>
</protein>
<evidence type="ECO:0000313" key="1">
    <source>
        <dbReference type="EMBL" id="KAF3110506.1"/>
    </source>
</evidence>
<dbReference type="Proteomes" id="UP000475325">
    <property type="component" value="Unassembled WGS sequence"/>
</dbReference>
<dbReference type="AlphaFoldDB" id="A0A7C8JLP3"/>
<dbReference type="EMBL" id="WIQW01000005">
    <property type="protein sequence ID" value="KAF3110506.1"/>
    <property type="molecule type" value="Genomic_DNA"/>
</dbReference>
<gene>
    <name evidence="1" type="ORF">TWF102_008083</name>
</gene>
<proteinExistence type="predicted"/>
<evidence type="ECO:0000313" key="2">
    <source>
        <dbReference type="Proteomes" id="UP000475325"/>
    </source>
</evidence>
<name>A0A7C8JLP3_ORBOL</name>
<sequence length="304" mass="35133">MDSDSIDQTYLVVLDCDNGLELERNVIGFQLPTPPETEEKVQSILSPDEKYIALTYSDDLWIYKTETRSFQHLDDGILLSWRSQDSRILEFRENQLHIVEHDVWSPHFFVFELDCENDFDLIRVRNYYCLGTENISLSSSLRDLPSEGISSEIALIPGQEMVENRIFMSPSKLFEYGSGSVSGFIELTKCIRKIGHRSRVLDLIRSGFKSVLNLQSNILGSPGKFLEDWIRNILTDQDVRLRRFTTTPRVDLFQIGPISESTMCIPQGIYDVDIWTITDRNGYLFTENPCLDTINIYDFGPEDW</sequence>
<comment type="caution">
    <text evidence="1">The sequence shown here is derived from an EMBL/GenBank/DDBJ whole genome shotgun (WGS) entry which is preliminary data.</text>
</comment>